<feature type="chain" id="PRO_5022186509" evidence="1">
    <location>
        <begin position="20"/>
        <end position="143"/>
    </location>
</feature>
<sequence>MNRALLPLLLLPLLGSAPAPDPARLEIALAGLRSTNGDVRLCIWHSPKRFPDGKCEGEGQQIIVRAAAQVAVSVPLAPGDYAVSLLHDENGNGKLDKNLLGIPKEGVGFSQNPKLAFGPPSYAATRFDVTGDTVETIKLKYFL</sequence>
<dbReference type="EMBL" id="VJWA01000001">
    <property type="protein sequence ID" value="TRW17172.1"/>
    <property type="molecule type" value="Genomic_DNA"/>
</dbReference>
<dbReference type="InterPro" id="IPR018673">
    <property type="entry name" value="DUF2141"/>
</dbReference>
<dbReference type="Proteomes" id="UP000317894">
    <property type="component" value="Unassembled WGS sequence"/>
</dbReference>
<accession>A0A552UG22</accession>
<evidence type="ECO:0000313" key="2">
    <source>
        <dbReference type="EMBL" id="TRW17172.1"/>
    </source>
</evidence>
<protein>
    <submittedName>
        <fullName evidence="2">DUF2141 domain-containing protein</fullName>
    </submittedName>
</protein>
<comment type="caution">
    <text evidence="2">The sequence shown here is derived from an EMBL/GenBank/DDBJ whole genome shotgun (WGS) entry which is preliminary data.</text>
</comment>
<keyword evidence="3" id="KW-1185">Reference proteome</keyword>
<evidence type="ECO:0000256" key="1">
    <source>
        <dbReference type="SAM" id="SignalP"/>
    </source>
</evidence>
<dbReference type="AlphaFoldDB" id="A0A552UG22"/>
<proteinExistence type="predicted"/>
<dbReference type="RefSeq" id="WP_143554717.1">
    <property type="nucleotide sequence ID" value="NZ_VJWA01000001.1"/>
</dbReference>
<reference evidence="2 3" key="1">
    <citation type="submission" date="2019-07" db="EMBL/GenBank/DDBJ databases">
        <title>Novel species isolated from glacier.</title>
        <authorList>
            <person name="Liu Q."/>
            <person name="Xin Y.-H."/>
        </authorList>
    </citation>
    <scope>NUCLEOTIDE SEQUENCE [LARGE SCALE GENOMIC DNA]</scope>
    <source>
        <strain evidence="2 3">LB1R16</strain>
    </source>
</reference>
<dbReference type="Pfam" id="PF09912">
    <property type="entry name" value="DUF2141"/>
    <property type="match status" value="1"/>
</dbReference>
<evidence type="ECO:0000313" key="3">
    <source>
        <dbReference type="Proteomes" id="UP000317894"/>
    </source>
</evidence>
<keyword evidence="1" id="KW-0732">Signal</keyword>
<gene>
    <name evidence="2" type="ORF">FMM06_02940</name>
</gene>
<name>A0A552UG22_9SPHN</name>
<dbReference type="OrthoDB" id="9788332at2"/>
<organism evidence="2 3">
    <name type="scientific">Glacieibacterium frigidum</name>
    <dbReference type="NCBI Taxonomy" id="2593303"/>
    <lineage>
        <taxon>Bacteria</taxon>
        <taxon>Pseudomonadati</taxon>
        <taxon>Pseudomonadota</taxon>
        <taxon>Alphaproteobacteria</taxon>
        <taxon>Sphingomonadales</taxon>
        <taxon>Sphingosinicellaceae</taxon>
        <taxon>Glacieibacterium</taxon>
    </lineage>
</organism>
<feature type="signal peptide" evidence="1">
    <location>
        <begin position="1"/>
        <end position="19"/>
    </location>
</feature>